<accession>A0A6A0A7A5</accession>
<evidence type="ECO:0000256" key="3">
    <source>
        <dbReference type="ARBA" id="ARBA00001964"/>
    </source>
</evidence>
<keyword evidence="10" id="KW-0786">Thiamine pyrophosphate</keyword>
<comment type="subunit">
    <text evidence="5">Homotetramer.</text>
</comment>
<evidence type="ECO:0000256" key="1">
    <source>
        <dbReference type="ARBA" id="ARBA00001041"/>
    </source>
</evidence>
<evidence type="ECO:0000313" key="14">
    <source>
        <dbReference type="Proteomes" id="UP000485058"/>
    </source>
</evidence>
<evidence type="ECO:0000256" key="11">
    <source>
        <dbReference type="ARBA" id="ARBA00023239"/>
    </source>
</evidence>
<proteinExistence type="inferred from homology"/>
<keyword evidence="7" id="KW-0479">Metal-binding</keyword>
<organism evidence="13 14">
    <name type="scientific">Haematococcus lacustris</name>
    <name type="common">Green alga</name>
    <name type="synonym">Haematococcus pluvialis</name>
    <dbReference type="NCBI Taxonomy" id="44745"/>
    <lineage>
        <taxon>Eukaryota</taxon>
        <taxon>Viridiplantae</taxon>
        <taxon>Chlorophyta</taxon>
        <taxon>core chlorophytes</taxon>
        <taxon>Chlorophyceae</taxon>
        <taxon>CS clade</taxon>
        <taxon>Chlamydomonadales</taxon>
        <taxon>Haematococcaceae</taxon>
        <taxon>Haematococcus</taxon>
    </lineage>
</organism>
<comment type="similarity">
    <text evidence="4">Belongs to the TPP enzyme family.</text>
</comment>
<feature type="non-terminal residue" evidence="13">
    <location>
        <position position="1"/>
    </location>
</feature>
<dbReference type="Proteomes" id="UP000485058">
    <property type="component" value="Unassembled WGS sequence"/>
</dbReference>
<name>A0A6A0A7A5_HAELA</name>
<dbReference type="InterPro" id="IPR011766">
    <property type="entry name" value="TPP_enzyme_TPP-bd"/>
</dbReference>
<keyword evidence="8" id="KW-0210">Decarboxylase</keyword>
<dbReference type="InterPro" id="IPR029061">
    <property type="entry name" value="THDP-binding"/>
</dbReference>
<evidence type="ECO:0000256" key="4">
    <source>
        <dbReference type="ARBA" id="ARBA00007812"/>
    </source>
</evidence>
<dbReference type="GO" id="GO:0046872">
    <property type="term" value="F:metal ion binding"/>
    <property type="evidence" value="ECO:0007669"/>
    <property type="project" value="UniProtKB-KW"/>
</dbReference>
<comment type="cofactor">
    <cofactor evidence="2">
        <name>a metal cation</name>
        <dbReference type="ChEBI" id="CHEBI:25213"/>
    </cofactor>
</comment>
<protein>
    <recommendedName>
        <fullName evidence="6">pyruvate decarboxylase</fullName>
        <ecNumber evidence="6">4.1.1.1</ecNumber>
    </recommendedName>
</protein>
<dbReference type="GO" id="GO:0005829">
    <property type="term" value="C:cytosol"/>
    <property type="evidence" value="ECO:0007669"/>
    <property type="project" value="TreeGrafter"/>
</dbReference>
<evidence type="ECO:0000256" key="2">
    <source>
        <dbReference type="ARBA" id="ARBA00001920"/>
    </source>
</evidence>
<evidence type="ECO:0000313" key="13">
    <source>
        <dbReference type="EMBL" id="GFH28435.1"/>
    </source>
</evidence>
<evidence type="ECO:0000256" key="10">
    <source>
        <dbReference type="ARBA" id="ARBA00023052"/>
    </source>
</evidence>
<evidence type="ECO:0000256" key="7">
    <source>
        <dbReference type="ARBA" id="ARBA00022723"/>
    </source>
</evidence>
<feature type="domain" description="Thiamine pyrophosphate enzyme TPP-binding" evidence="12">
    <location>
        <begin position="78"/>
        <end position="131"/>
    </location>
</feature>
<evidence type="ECO:0000256" key="5">
    <source>
        <dbReference type="ARBA" id="ARBA00011881"/>
    </source>
</evidence>
<evidence type="ECO:0000256" key="9">
    <source>
        <dbReference type="ARBA" id="ARBA00022842"/>
    </source>
</evidence>
<evidence type="ECO:0000259" key="12">
    <source>
        <dbReference type="Pfam" id="PF02775"/>
    </source>
</evidence>
<dbReference type="PANTHER" id="PTHR43452:SF1">
    <property type="entry name" value="PYRUVATE DECARBOXYLASE C186.09-RELATED"/>
    <property type="match status" value="1"/>
</dbReference>
<evidence type="ECO:0000256" key="8">
    <source>
        <dbReference type="ARBA" id="ARBA00022793"/>
    </source>
</evidence>
<keyword evidence="11" id="KW-0456">Lyase</keyword>
<dbReference type="GO" id="GO:0004737">
    <property type="term" value="F:pyruvate decarboxylase activity"/>
    <property type="evidence" value="ECO:0007669"/>
    <property type="project" value="UniProtKB-EC"/>
</dbReference>
<gene>
    <name evidence="13" type="ORF">HaLaN_26924</name>
</gene>
<keyword evidence="9" id="KW-0460">Magnesium</keyword>
<dbReference type="SUPFAM" id="SSF52518">
    <property type="entry name" value="Thiamin diphosphate-binding fold (THDP-binding)"/>
    <property type="match status" value="1"/>
</dbReference>
<keyword evidence="14" id="KW-1185">Reference proteome</keyword>
<comment type="cofactor">
    <cofactor evidence="3">
        <name>thiamine diphosphate</name>
        <dbReference type="ChEBI" id="CHEBI:58937"/>
    </cofactor>
</comment>
<comment type="catalytic activity">
    <reaction evidence="1">
        <text>a 2-oxocarboxylate + H(+) = an aldehyde + CO2</text>
        <dbReference type="Rhea" id="RHEA:11628"/>
        <dbReference type="ChEBI" id="CHEBI:15378"/>
        <dbReference type="ChEBI" id="CHEBI:16526"/>
        <dbReference type="ChEBI" id="CHEBI:17478"/>
        <dbReference type="ChEBI" id="CHEBI:35179"/>
        <dbReference type="EC" id="4.1.1.1"/>
    </reaction>
</comment>
<comment type="caution">
    <text evidence="13">The sequence shown here is derived from an EMBL/GenBank/DDBJ whole genome shotgun (WGS) entry which is preliminary data.</text>
</comment>
<sequence length="137" mass="14396">VGDSWFNTQKLLLPRGCGYEMQMRYGSIGWSVGCTLGMAAAVSRPPPLQRPTSQAAEAVEGQGGAHLPDVGALTLGEAGVGATAHAPKKNKRVVTMVGDGSFQMTAQEVSTIMRFGLNPIMFLINNDGYTIEASANP</sequence>
<reference evidence="13 14" key="1">
    <citation type="submission" date="2020-02" db="EMBL/GenBank/DDBJ databases">
        <title>Draft genome sequence of Haematococcus lacustris strain NIES-144.</title>
        <authorList>
            <person name="Morimoto D."/>
            <person name="Nakagawa S."/>
            <person name="Yoshida T."/>
            <person name="Sawayama S."/>
        </authorList>
    </citation>
    <scope>NUCLEOTIDE SEQUENCE [LARGE SCALE GENOMIC DNA]</scope>
    <source>
        <strain evidence="13 14">NIES-144</strain>
    </source>
</reference>
<dbReference type="EC" id="4.1.1.1" evidence="6"/>
<dbReference type="PANTHER" id="PTHR43452">
    <property type="entry name" value="PYRUVATE DECARBOXYLASE"/>
    <property type="match status" value="1"/>
</dbReference>
<dbReference type="Gene3D" id="3.40.50.970">
    <property type="match status" value="1"/>
</dbReference>
<dbReference type="Pfam" id="PF02775">
    <property type="entry name" value="TPP_enzyme_C"/>
    <property type="match status" value="1"/>
</dbReference>
<dbReference type="GO" id="GO:0000949">
    <property type="term" value="P:aromatic amino acid family catabolic process to alcohol via Ehrlich pathway"/>
    <property type="evidence" value="ECO:0007669"/>
    <property type="project" value="TreeGrafter"/>
</dbReference>
<dbReference type="EMBL" id="BLLF01003877">
    <property type="protein sequence ID" value="GFH28435.1"/>
    <property type="molecule type" value="Genomic_DNA"/>
</dbReference>
<dbReference type="InterPro" id="IPR012110">
    <property type="entry name" value="PDC/IPDC-like"/>
</dbReference>
<dbReference type="AlphaFoldDB" id="A0A6A0A7A5"/>
<dbReference type="GO" id="GO:0030976">
    <property type="term" value="F:thiamine pyrophosphate binding"/>
    <property type="evidence" value="ECO:0007669"/>
    <property type="project" value="InterPro"/>
</dbReference>
<evidence type="ECO:0000256" key="6">
    <source>
        <dbReference type="ARBA" id="ARBA00013202"/>
    </source>
</evidence>